<dbReference type="InterPro" id="IPR011545">
    <property type="entry name" value="DEAD/DEAH_box_helicase_dom"/>
</dbReference>
<organism evidence="9">
    <name type="scientific">viral metagenome</name>
    <dbReference type="NCBI Taxonomy" id="1070528"/>
    <lineage>
        <taxon>unclassified sequences</taxon>
        <taxon>metagenomes</taxon>
        <taxon>organismal metagenomes</taxon>
    </lineage>
</organism>
<dbReference type="EC" id="3.6.4.13" evidence="1"/>
<dbReference type="PROSITE" id="PS51194">
    <property type="entry name" value="HELICASE_CTER"/>
    <property type="match status" value="1"/>
</dbReference>
<dbReference type="GO" id="GO:0016787">
    <property type="term" value="F:hydrolase activity"/>
    <property type="evidence" value="ECO:0007669"/>
    <property type="project" value="UniProtKB-KW"/>
</dbReference>
<dbReference type="GO" id="GO:0005524">
    <property type="term" value="F:ATP binding"/>
    <property type="evidence" value="ECO:0007669"/>
    <property type="project" value="UniProtKB-KW"/>
</dbReference>
<evidence type="ECO:0000256" key="3">
    <source>
        <dbReference type="ARBA" id="ARBA00022801"/>
    </source>
</evidence>
<keyword evidence="2" id="KW-0547">Nucleotide-binding</keyword>
<dbReference type="InterPro" id="IPR014014">
    <property type="entry name" value="RNA_helicase_DEAD_Q_motif"/>
</dbReference>
<dbReference type="Pfam" id="PF00271">
    <property type="entry name" value="Helicase_C"/>
    <property type="match status" value="1"/>
</dbReference>
<dbReference type="InterPro" id="IPR014001">
    <property type="entry name" value="Helicase_ATP-bd"/>
</dbReference>
<reference evidence="9" key="1">
    <citation type="journal article" date="2020" name="Nature">
        <title>Giant virus diversity and host interactions through global metagenomics.</title>
        <authorList>
            <person name="Schulz F."/>
            <person name="Roux S."/>
            <person name="Paez-Espino D."/>
            <person name="Jungbluth S."/>
            <person name="Walsh D.A."/>
            <person name="Denef V.J."/>
            <person name="McMahon K.D."/>
            <person name="Konstantinidis K.T."/>
            <person name="Eloe-Fadrosh E.A."/>
            <person name="Kyrpides N.C."/>
            <person name="Woyke T."/>
        </authorList>
    </citation>
    <scope>NUCLEOTIDE SEQUENCE</scope>
    <source>
        <strain evidence="9">GVMAG-M-3300020185-33</strain>
    </source>
</reference>
<dbReference type="PROSITE" id="PS51192">
    <property type="entry name" value="HELICASE_ATP_BIND_1"/>
    <property type="match status" value="1"/>
</dbReference>
<evidence type="ECO:0000256" key="5">
    <source>
        <dbReference type="ARBA" id="ARBA00022840"/>
    </source>
</evidence>
<dbReference type="PANTHER" id="PTHR47958">
    <property type="entry name" value="ATP-DEPENDENT RNA HELICASE DBP3"/>
    <property type="match status" value="1"/>
</dbReference>
<feature type="domain" description="DEAD-box RNA helicase Q" evidence="8">
    <location>
        <begin position="20"/>
        <end position="48"/>
    </location>
</feature>
<feature type="domain" description="Helicase C-terminal" evidence="7">
    <location>
        <begin position="256"/>
        <end position="403"/>
    </location>
</feature>
<keyword evidence="3" id="KW-0378">Hydrolase</keyword>
<dbReference type="Gene3D" id="3.40.50.300">
    <property type="entry name" value="P-loop containing nucleotide triphosphate hydrolases"/>
    <property type="match status" value="2"/>
</dbReference>
<dbReference type="SMART" id="SM00487">
    <property type="entry name" value="DEXDc"/>
    <property type="match status" value="1"/>
</dbReference>
<evidence type="ECO:0000256" key="1">
    <source>
        <dbReference type="ARBA" id="ARBA00012552"/>
    </source>
</evidence>
<dbReference type="InterPro" id="IPR000629">
    <property type="entry name" value="RNA-helicase_DEAD-box_CS"/>
</dbReference>
<evidence type="ECO:0000259" key="7">
    <source>
        <dbReference type="PROSITE" id="PS51194"/>
    </source>
</evidence>
<sequence length="403" mass="45583">MSEKTNQPTSTNHYSEINEWDDPTLDLRPALLRGIYAFGFEKPSPIQKKGLIPLVQPGHKGKRRDIIAQAQSGTGKTACFGVGALQIIDPEQNNTQVLILAPTHELASQIKGVITDIGRFEKVKVQLLVGGTSVDGDRAKLDDDPPHIVVGTPGRVHDMMRRKYLKTDKIDLIVLDEADEMLSAGFKDQIYKIFQYMHNDVQIGLFSATVPDSLEQLTTRFMRNPIKILVKAEQLTLQGIAQYYIKVDSDDQKYATIKDLFDGLTISQAIIYCNSTRRVDDLEEAMVQDNFPVKKIHGKMEETERKEVHKDFKSGGCRVLITSDLFARGIDVQQVSIVINFDVPKCEHTYLHRIGRSGRWGRKGIAINFVTRHDQAKLKHFEEYYNTQISAMPSEWATHLNSM</sequence>
<keyword evidence="4" id="KW-0347">Helicase</keyword>
<protein>
    <recommendedName>
        <fullName evidence="1">RNA helicase</fullName>
        <ecNumber evidence="1">3.6.4.13</ecNumber>
    </recommendedName>
</protein>
<evidence type="ECO:0000313" key="9">
    <source>
        <dbReference type="EMBL" id="QHS99058.1"/>
    </source>
</evidence>
<name>A0A6C0C5Y1_9ZZZZ</name>
<dbReference type="GO" id="GO:0003724">
    <property type="term" value="F:RNA helicase activity"/>
    <property type="evidence" value="ECO:0007669"/>
    <property type="project" value="UniProtKB-EC"/>
</dbReference>
<proteinExistence type="predicted"/>
<dbReference type="SUPFAM" id="SSF52540">
    <property type="entry name" value="P-loop containing nucleoside triphosphate hydrolases"/>
    <property type="match status" value="1"/>
</dbReference>
<evidence type="ECO:0000256" key="4">
    <source>
        <dbReference type="ARBA" id="ARBA00022806"/>
    </source>
</evidence>
<dbReference type="InterPro" id="IPR001650">
    <property type="entry name" value="Helicase_C-like"/>
</dbReference>
<accession>A0A6C0C5Y1</accession>
<dbReference type="CDD" id="cd18787">
    <property type="entry name" value="SF2_C_DEAD"/>
    <property type="match status" value="1"/>
</dbReference>
<dbReference type="EMBL" id="MN739334">
    <property type="protein sequence ID" value="QHS99058.1"/>
    <property type="molecule type" value="Genomic_DNA"/>
</dbReference>
<feature type="domain" description="Helicase ATP-binding" evidence="6">
    <location>
        <begin position="57"/>
        <end position="228"/>
    </location>
</feature>
<evidence type="ECO:0000259" key="8">
    <source>
        <dbReference type="PROSITE" id="PS51195"/>
    </source>
</evidence>
<dbReference type="PROSITE" id="PS51195">
    <property type="entry name" value="Q_MOTIF"/>
    <property type="match status" value="1"/>
</dbReference>
<keyword evidence="5" id="KW-0067">ATP-binding</keyword>
<dbReference type="AlphaFoldDB" id="A0A6C0C5Y1"/>
<evidence type="ECO:0000256" key="2">
    <source>
        <dbReference type="ARBA" id="ARBA00022741"/>
    </source>
</evidence>
<evidence type="ECO:0000259" key="6">
    <source>
        <dbReference type="PROSITE" id="PS51192"/>
    </source>
</evidence>
<dbReference type="SMART" id="SM00490">
    <property type="entry name" value="HELICc"/>
    <property type="match status" value="1"/>
</dbReference>
<dbReference type="PROSITE" id="PS00039">
    <property type="entry name" value="DEAD_ATP_HELICASE"/>
    <property type="match status" value="1"/>
</dbReference>
<dbReference type="Pfam" id="PF00270">
    <property type="entry name" value="DEAD"/>
    <property type="match status" value="1"/>
</dbReference>
<dbReference type="GO" id="GO:0003676">
    <property type="term" value="F:nucleic acid binding"/>
    <property type="evidence" value="ECO:0007669"/>
    <property type="project" value="InterPro"/>
</dbReference>
<dbReference type="InterPro" id="IPR027417">
    <property type="entry name" value="P-loop_NTPase"/>
</dbReference>